<gene>
    <name evidence="1" type="ORF">LCGC14_1678970</name>
</gene>
<dbReference type="AlphaFoldDB" id="A0A0F9K4Y7"/>
<feature type="non-terminal residue" evidence="1">
    <location>
        <position position="1"/>
    </location>
</feature>
<proteinExistence type="predicted"/>
<reference evidence="1" key="1">
    <citation type="journal article" date="2015" name="Nature">
        <title>Complex archaea that bridge the gap between prokaryotes and eukaryotes.</title>
        <authorList>
            <person name="Spang A."/>
            <person name="Saw J.H."/>
            <person name="Jorgensen S.L."/>
            <person name="Zaremba-Niedzwiedzka K."/>
            <person name="Martijn J."/>
            <person name="Lind A.E."/>
            <person name="van Eijk R."/>
            <person name="Schleper C."/>
            <person name="Guy L."/>
            <person name="Ettema T.J."/>
        </authorList>
    </citation>
    <scope>NUCLEOTIDE SEQUENCE</scope>
</reference>
<accession>A0A0F9K4Y7</accession>
<sequence>SMVDHLNESPDLTAERHRITESARVDVSHIAALTGACVIALVDLLEDGYDLDSLNYWLYSQFAAVAEGVDIDPVGELNLPPIFGKQVRFLIREILTLGGDENDLCKLIILVVRMQSAMFVVTDDGEPDPTEHDS</sequence>
<dbReference type="EMBL" id="LAZR01014523">
    <property type="protein sequence ID" value="KKM17113.1"/>
    <property type="molecule type" value="Genomic_DNA"/>
</dbReference>
<organism evidence="1">
    <name type="scientific">marine sediment metagenome</name>
    <dbReference type="NCBI Taxonomy" id="412755"/>
    <lineage>
        <taxon>unclassified sequences</taxon>
        <taxon>metagenomes</taxon>
        <taxon>ecological metagenomes</taxon>
    </lineage>
</organism>
<protein>
    <submittedName>
        <fullName evidence="1">Uncharacterized protein</fullName>
    </submittedName>
</protein>
<evidence type="ECO:0000313" key="1">
    <source>
        <dbReference type="EMBL" id="KKM17113.1"/>
    </source>
</evidence>
<name>A0A0F9K4Y7_9ZZZZ</name>
<comment type="caution">
    <text evidence="1">The sequence shown here is derived from an EMBL/GenBank/DDBJ whole genome shotgun (WGS) entry which is preliminary data.</text>
</comment>